<feature type="region of interest" description="Disordered" evidence="1">
    <location>
        <begin position="1"/>
        <end position="24"/>
    </location>
</feature>
<dbReference type="AlphaFoldDB" id="A0A853IWM8"/>
<proteinExistence type="predicted"/>
<organism evidence="2 3">
    <name type="scientific">Ottowia beijingensis</name>
    <dbReference type="NCBI Taxonomy" id="1207057"/>
    <lineage>
        <taxon>Bacteria</taxon>
        <taxon>Pseudomonadati</taxon>
        <taxon>Pseudomonadota</taxon>
        <taxon>Betaproteobacteria</taxon>
        <taxon>Burkholderiales</taxon>
        <taxon>Comamonadaceae</taxon>
        <taxon>Ottowia</taxon>
    </lineage>
</organism>
<dbReference type="InterPro" id="IPR026350">
    <property type="entry name" value="GxxExxY"/>
</dbReference>
<dbReference type="EMBL" id="JACCKX010000001">
    <property type="protein sequence ID" value="NZA01720.1"/>
    <property type="molecule type" value="Genomic_DNA"/>
</dbReference>
<accession>A0A853IWM8</accession>
<evidence type="ECO:0000256" key="1">
    <source>
        <dbReference type="SAM" id="MobiDB-lite"/>
    </source>
</evidence>
<reference evidence="2 3" key="1">
    <citation type="submission" date="2020-07" db="EMBL/GenBank/DDBJ databases">
        <authorList>
            <person name="Maaloum M."/>
        </authorList>
    </citation>
    <scope>NUCLEOTIDE SEQUENCE [LARGE SCALE GENOMIC DNA]</scope>
    <source>
        <strain evidence="2 3">GCS-AN-3</strain>
    </source>
</reference>
<dbReference type="RefSeq" id="WP_180551734.1">
    <property type="nucleotide sequence ID" value="NZ_JBHUEP010000008.1"/>
</dbReference>
<dbReference type="Pfam" id="PF13366">
    <property type="entry name" value="PDDEXK_3"/>
    <property type="match status" value="1"/>
</dbReference>
<name>A0A853IWM8_9BURK</name>
<comment type="caution">
    <text evidence="2">The sequence shown here is derived from an EMBL/GenBank/DDBJ whole genome shotgun (WGS) entry which is preliminary data.</text>
</comment>
<dbReference type="Proteomes" id="UP000589716">
    <property type="component" value="Unassembled WGS sequence"/>
</dbReference>
<dbReference type="NCBIfam" id="TIGR04256">
    <property type="entry name" value="GxxExxY"/>
    <property type="match status" value="1"/>
</dbReference>
<keyword evidence="3" id="KW-1185">Reference proteome</keyword>
<evidence type="ECO:0000313" key="3">
    <source>
        <dbReference type="Proteomes" id="UP000589716"/>
    </source>
</evidence>
<evidence type="ECO:0000313" key="2">
    <source>
        <dbReference type="EMBL" id="NZA01720.1"/>
    </source>
</evidence>
<gene>
    <name evidence="2" type="ORF">H0I39_08135</name>
</gene>
<protein>
    <submittedName>
        <fullName evidence="2">GxxExxY protein</fullName>
    </submittedName>
</protein>
<sequence length="150" mass="16664">MPLPNSQQPYAEDAEVSQRTQKEQPRIENDFSHEVIGAAVEVQRVLGVGLLESAYAGALSIELAQRGLRFQREVPVAARYKGLDVGLAYRADFIVEEAVIVELKALDSLMEAHRAQLLTYLRLSGLKLGLLINFHAFPVVKGIQRLVNKL</sequence>